<dbReference type="InterPro" id="IPR006894">
    <property type="entry name" value="HupH_Hydgase_express_prot_C"/>
</dbReference>
<evidence type="ECO:0000313" key="3">
    <source>
        <dbReference type="EMBL" id="SCB30971.1"/>
    </source>
</evidence>
<dbReference type="AlphaFoldDB" id="A0A1C3VT45"/>
<gene>
    <name evidence="3" type="ORF">GA0061098_1005230</name>
</gene>
<proteinExistence type="inferred from homology"/>
<name>A0A1C3VT45_9BRAD</name>
<dbReference type="InterPro" id="IPR038527">
    <property type="entry name" value="HupH_C_sf"/>
</dbReference>
<feature type="domain" description="HupH hydrogenase expression protein C-terminal" evidence="2">
    <location>
        <begin position="56"/>
        <end position="157"/>
    </location>
</feature>
<feature type="domain" description="HupH hydrogenase expression protein C-terminal" evidence="2">
    <location>
        <begin position="169"/>
        <end position="284"/>
    </location>
</feature>
<evidence type="ECO:0000313" key="4">
    <source>
        <dbReference type="Proteomes" id="UP000199184"/>
    </source>
</evidence>
<evidence type="ECO:0000259" key="2">
    <source>
        <dbReference type="Pfam" id="PF04809"/>
    </source>
</evidence>
<protein>
    <submittedName>
        <fullName evidence="3">Hydrogenase-1 operon protein HyaF</fullName>
    </submittedName>
</protein>
<evidence type="ECO:0000256" key="1">
    <source>
        <dbReference type="ARBA" id="ARBA00010832"/>
    </source>
</evidence>
<dbReference type="RefSeq" id="WP_165637308.1">
    <property type="nucleotide sequence ID" value="NZ_FMAI01000005.1"/>
</dbReference>
<dbReference type="Proteomes" id="UP000199184">
    <property type="component" value="Unassembled WGS sequence"/>
</dbReference>
<keyword evidence="4" id="KW-1185">Reference proteome</keyword>
<dbReference type="EMBL" id="FMAI01000005">
    <property type="protein sequence ID" value="SCB30971.1"/>
    <property type="molecule type" value="Genomic_DNA"/>
</dbReference>
<comment type="similarity">
    <text evidence="1">Belongs to the HupH/HyaF family.</text>
</comment>
<sequence length="287" mass="30599">MKAAIRVISDGADGAASDLATGAGSLDVVYSGLTSASALAERAWRDSDELASNYPNAMALLSNAAAAVGGQRSRARTQLYGLANLSDPERKLIGEVLGEGEVAGVVALPDGSLAQIRESVLAGIWRVRIGGEPAHEYLEVGAIPQIVRRAATDLTSADLAIGAAPDGAMNVQPVLAEIRERARVWRFGMRAHVINLTSLPMSVIDLTFLQQSMGNGPVQLIFRGYGTCRVQATRIRNVWSVQFFNSTDNIILDTLEVGSVPIVALAADEDFQDSAERMQEIIKAYFT</sequence>
<dbReference type="Gene3D" id="3.30.1370.140">
    <property type="entry name" value="HupH hydrogenase expression protein, C-terminal domain"/>
    <property type="match status" value="2"/>
</dbReference>
<reference evidence="4" key="1">
    <citation type="submission" date="2016-08" db="EMBL/GenBank/DDBJ databases">
        <authorList>
            <person name="Varghese N."/>
            <person name="Submissions Spin"/>
        </authorList>
    </citation>
    <scope>NUCLEOTIDE SEQUENCE [LARGE SCALE GENOMIC DNA]</scope>
    <source>
        <strain evidence="4">ERR11</strain>
    </source>
</reference>
<accession>A0A1C3VT45</accession>
<dbReference type="Pfam" id="PF04809">
    <property type="entry name" value="HupH_C"/>
    <property type="match status" value="2"/>
</dbReference>
<organism evidence="3 4">
    <name type="scientific">Bradyrhizobium shewense</name>
    <dbReference type="NCBI Taxonomy" id="1761772"/>
    <lineage>
        <taxon>Bacteria</taxon>
        <taxon>Pseudomonadati</taxon>
        <taxon>Pseudomonadota</taxon>
        <taxon>Alphaproteobacteria</taxon>
        <taxon>Hyphomicrobiales</taxon>
        <taxon>Nitrobacteraceae</taxon>
        <taxon>Bradyrhizobium</taxon>
    </lineage>
</organism>